<sequence>MDCIARNLDNIVLNASGCSNDADVYAVGINRESWSLRRELDVELLGKLRTKDYEYKRIAGEHITGVTGEYIIHTTARAPLVDD</sequence>
<dbReference type="EMBL" id="UINC01005197">
    <property type="protein sequence ID" value="SVA19746.1"/>
    <property type="molecule type" value="Genomic_DNA"/>
</dbReference>
<evidence type="ECO:0000313" key="1">
    <source>
        <dbReference type="EMBL" id="SVA19746.1"/>
    </source>
</evidence>
<organism evidence="1">
    <name type="scientific">marine metagenome</name>
    <dbReference type="NCBI Taxonomy" id="408172"/>
    <lineage>
        <taxon>unclassified sequences</taxon>
        <taxon>metagenomes</taxon>
        <taxon>ecological metagenomes</taxon>
    </lineage>
</organism>
<accession>A0A381TUN4</accession>
<protein>
    <submittedName>
        <fullName evidence="1">Uncharacterized protein</fullName>
    </submittedName>
</protein>
<dbReference type="AlphaFoldDB" id="A0A381TUN4"/>
<proteinExistence type="predicted"/>
<gene>
    <name evidence="1" type="ORF">METZ01_LOCUS72600</name>
</gene>
<reference evidence="1" key="1">
    <citation type="submission" date="2018-05" db="EMBL/GenBank/DDBJ databases">
        <authorList>
            <person name="Lanie J.A."/>
            <person name="Ng W.-L."/>
            <person name="Kazmierczak K.M."/>
            <person name="Andrzejewski T.M."/>
            <person name="Davidsen T.M."/>
            <person name="Wayne K.J."/>
            <person name="Tettelin H."/>
            <person name="Glass J.I."/>
            <person name="Rusch D."/>
            <person name="Podicherti R."/>
            <person name="Tsui H.-C.T."/>
            <person name="Winkler M.E."/>
        </authorList>
    </citation>
    <scope>NUCLEOTIDE SEQUENCE</scope>
</reference>
<name>A0A381TUN4_9ZZZZ</name>